<dbReference type="InterPro" id="IPR046701">
    <property type="entry name" value="DUF6571"/>
</dbReference>
<gene>
    <name evidence="3" type="ORF">QU665_08410</name>
</gene>
<dbReference type="EMBL" id="JAXBCZ010000001">
    <property type="protein sequence ID" value="MEA1305084.1"/>
    <property type="molecule type" value="Genomic_DNA"/>
</dbReference>
<reference evidence="3 4" key="1">
    <citation type="submission" date="2023-06" db="EMBL/GenBank/DDBJ databases">
        <title>Actinomyces orist ORNL 0101 HMT-893 genome.</title>
        <authorList>
            <person name="Johnston C.D."/>
            <person name="Chen T."/>
            <person name="Dewhirst F.E."/>
        </authorList>
    </citation>
    <scope>NUCLEOTIDE SEQUENCE [LARGE SCALE GENOMIC DNA]</scope>
    <source>
        <strain evidence="3 4">ORNL 0101</strain>
    </source>
</reference>
<protein>
    <submittedName>
        <fullName evidence="3">DUF6571 family protein</fullName>
    </submittedName>
</protein>
<dbReference type="AlphaFoldDB" id="A0AAW9KSL2"/>
<evidence type="ECO:0000256" key="1">
    <source>
        <dbReference type="SAM" id="MobiDB-lite"/>
    </source>
</evidence>
<feature type="region of interest" description="Disordered" evidence="1">
    <location>
        <begin position="716"/>
        <end position="760"/>
    </location>
</feature>
<evidence type="ECO:0000313" key="3">
    <source>
        <dbReference type="EMBL" id="MEA1305084.1"/>
    </source>
</evidence>
<feature type="domain" description="DUF6571" evidence="2">
    <location>
        <begin position="4"/>
        <end position="668"/>
    </location>
</feature>
<sequence>MGNTEIRLNPEKVQAIITDLTTFRNEKINPGATIVAEANSDVSWPCSLGGFTINVTGHSENLRSKIADLQTCLDAAKAANDSGMTTKNPDGTIAYVVADGHRETIENIKKDNPIEDWHAAKKDVADLEELSTKGESVTAEEWNGLLQRMQTKQDDPEYAAIMLNIISLDKLLDLPIDFEKQFSVGTDAGVVNLMPNAKSDLSAVFGHIIATRSHTWDANEAKNYADRLVSCAEENNKGARIDSLNAILSASHDDDVDGDGSNESVGLDYNDAFLLTLANRLENFKAKGGVDGRRISFQEANSLEGVVHAMTGNPEAAEQWLTVHSGDGQVDIDQTAERTRSLINKATLDGWFLPGTWSNQWEEDWLMLAARHAVEGVDDPAGGPQHAAVTSAVLNTIGENAEYHTKMFGGGDPYMTLTERGRNAASIALSSYPYAVQVAGSSDDQNNSSWVLSLSGNPWGQEHDTNGNYYQPQIHRNALRSFLGEIGQDDAAVARYTSAQESFNKMQLERATGQDTSEFTAALNAQAALRGFTSASIVRQSEMIKADANERLGAFAEATSMAISAVPLPQAKAGGAALSAVTKFAMNFGKAAAAKGAESGINAMFGGTDDSSHYMEQGQQANIEFQTLSVLQMAYTKEERKRIYLDNRSNNNTSGGGNDRIDISSIIGPDGELKIDPSKVNPGEDGNEDNHNNSKGSNSTVLTGDQRNALKYLSDHLPQDGTEAVPEEGKPGRRAHPGVANFSEDRNTSYKNGYNNVYVN</sequence>
<feature type="compositionally biased region" description="Polar residues" evidence="1">
    <location>
        <begin position="749"/>
        <end position="760"/>
    </location>
</feature>
<name>A0AAW9KSL2_9ACTO</name>
<evidence type="ECO:0000313" key="4">
    <source>
        <dbReference type="Proteomes" id="UP001289581"/>
    </source>
</evidence>
<dbReference type="Proteomes" id="UP001289581">
    <property type="component" value="Unassembled WGS sequence"/>
</dbReference>
<proteinExistence type="predicted"/>
<feature type="region of interest" description="Disordered" evidence="1">
    <location>
        <begin position="646"/>
        <end position="702"/>
    </location>
</feature>
<dbReference type="Pfam" id="PF20211">
    <property type="entry name" value="DUF6571"/>
    <property type="match status" value="1"/>
</dbReference>
<evidence type="ECO:0000259" key="2">
    <source>
        <dbReference type="Pfam" id="PF20211"/>
    </source>
</evidence>
<organism evidence="3 4">
    <name type="scientific">Actinomyces oris</name>
    <dbReference type="NCBI Taxonomy" id="544580"/>
    <lineage>
        <taxon>Bacteria</taxon>
        <taxon>Bacillati</taxon>
        <taxon>Actinomycetota</taxon>
        <taxon>Actinomycetes</taxon>
        <taxon>Actinomycetales</taxon>
        <taxon>Actinomycetaceae</taxon>
        <taxon>Actinomyces</taxon>
    </lineage>
</organism>
<dbReference type="RefSeq" id="WP_143225890.1">
    <property type="nucleotide sequence ID" value="NZ_JAXBCZ010000001.1"/>
</dbReference>
<feature type="compositionally biased region" description="Polar residues" evidence="1">
    <location>
        <begin position="693"/>
        <end position="702"/>
    </location>
</feature>
<keyword evidence="4" id="KW-1185">Reference proteome</keyword>
<comment type="caution">
    <text evidence="3">The sequence shown here is derived from an EMBL/GenBank/DDBJ whole genome shotgun (WGS) entry which is preliminary data.</text>
</comment>
<accession>A0AAW9KSL2</accession>